<name>A0A0R1VXW8_9LACO</name>
<dbReference type="HAMAP" id="MF_00163">
    <property type="entry name" value="Pep_deformylase"/>
    <property type="match status" value="1"/>
</dbReference>
<dbReference type="Pfam" id="PF01327">
    <property type="entry name" value="Pep_deformylase"/>
    <property type="match status" value="1"/>
</dbReference>
<dbReference type="InterPro" id="IPR036821">
    <property type="entry name" value="Peptide_deformylase_sf"/>
</dbReference>
<organism evidence="7 8">
    <name type="scientific">Lapidilactobacillus concavus DSM 17758</name>
    <dbReference type="NCBI Taxonomy" id="1423735"/>
    <lineage>
        <taxon>Bacteria</taxon>
        <taxon>Bacillati</taxon>
        <taxon>Bacillota</taxon>
        <taxon>Bacilli</taxon>
        <taxon>Lactobacillales</taxon>
        <taxon>Lactobacillaceae</taxon>
        <taxon>Lapidilactobacillus</taxon>
    </lineage>
</organism>
<evidence type="ECO:0000256" key="5">
    <source>
        <dbReference type="ARBA" id="ARBA00023004"/>
    </source>
</evidence>
<keyword evidence="4 6" id="KW-0648">Protein biosynthesis</keyword>
<feature type="binding site" evidence="6">
    <location>
        <position position="170"/>
    </location>
    <ligand>
        <name>Fe cation</name>
        <dbReference type="ChEBI" id="CHEBI:24875"/>
    </ligand>
</feature>
<keyword evidence="3 6" id="KW-0378">Hydrolase</keyword>
<dbReference type="PIRSF" id="PIRSF004749">
    <property type="entry name" value="Pep_def"/>
    <property type="match status" value="1"/>
</dbReference>
<comment type="function">
    <text evidence="6">Removes the formyl group from the N-terminal Met of newly synthesized proteins. Requires at least a dipeptide for an efficient rate of reaction. N-terminal L-methionine is a prerequisite for activity but the enzyme has broad specificity at other positions.</text>
</comment>
<comment type="similarity">
    <text evidence="1 6">Belongs to the polypeptide deformylase family.</text>
</comment>
<dbReference type="PANTHER" id="PTHR10458">
    <property type="entry name" value="PEPTIDE DEFORMYLASE"/>
    <property type="match status" value="1"/>
</dbReference>
<feature type="binding site" evidence="6">
    <location>
        <position position="166"/>
    </location>
    <ligand>
        <name>Fe cation</name>
        <dbReference type="ChEBI" id="CHEBI:24875"/>
    </ligand>
</feature>
<dbReference type="GO" id="GO:0006412">
    <property type="term" value="P:translation"/>
    <property type="evidence" value="ECO:0007669"/>
    <property type="project" value="UniProtKB-UniRule"/>
</dbReference>
<dbReference type="NCBIfam" id="TIGR00079">
    <property type="entry name" value="pept_deformyl"/>
    <property type="match status" value="1"/>
</dbReference>
<evidence type="ECO:0000256" key="1">
    <source>
        <dbReference type="ARBA" id="ARBA00010759"/>
    </source>
</evidence>
<dbReference type="EC" id="3.5.1.88" evidence="6"/>
<dbReference type="PATRIC" id="fig|1423735.3.peg.1510"/>
<comment type="caution">
    <text evidence="7">The sequence shown here is derived from an EMBL/GenBank/DDBJ whole genome shotgun (WGS) entry which is preliminary data.</text>
</comment>
<evidence type="ECO:0000313" key="7">
    <source>
        <dbReference type="EMBL" id="KRM10229.1"/>
    </source>
</evidence>
<comment type="cofactor">
    <cofactor evidence="6">
        <name>Fe(2+)</name>
        <dbReference type="ChEBI" id="CHEBI:29033"/>
    </cofactor>
    <text evidence="6">Binds 1 Fe(2+) ion.</text>
</comment>
<dbReference type="PRINTS" id="PR01576">
    <property type="entry name" value="PDEFORMYLASE"/>
</dbReference>
<keyword evidence="2 6" id="KW-0479">Metal-binding</keyword>
<evidence type="ECO:0000256" key="6">
    <source>
        <dbReference type="HAMAP-Rule" id="MF_00163"/>
    </source>
</evidence>
<proteinExistence type="inferred from homology"/>
<keyword evidence="5 6" id="KW-0408">Iron</keyword>
<evidence type="ECO:0000313" key="8">
    <source>
        <dbReference type="Proteomes" id="UP000051315"/>
    </source>
</evidence>
<dbReference type="GO" id="GO:0046872">
    <property type="term" value="F:metal ion binding"/>
    <property type="evidence" value="ECO:0007669"/>
    <property type="project" value="UniProtKB-KW"/>
</dbReference>
<gene>
    <name evidence="6" type="primary">def</name>
    <name evidence="7" type="ORF">FC15_GL001460</name>
</gene>
<evidence type="ECO:0000256" key="4">
    <source>
        <dbReference type="ARBA" id="ARBA00022917"/>
    </source>
</evidence>
<keyword evidence="8" id="KW-1185">Reference proteome</keyword>
<evidence type="ECO:0000256" key="3">
    <source>
        <dbReference type="ARBA" id="ARBA00022801"/>
    </source>
</evidence>
<dbReference type="CDD" id="cd00487">
    <property type="entry name" value="Pep_deformylase"/>
    <property type="match status" value="1"/>
</dbReference>
<dbReference type="PANTHER" id="PTHR10458:SF8">
    <property type="entry name" value="PEPTIDE DEFORMYLASE 2"/>
    <property type="match status" value="1"/>
</dbReference>
<protein>
    <recommendedName>
        <fullName evidence="6">Peptide deformylase</fullName>
        <shortName evidence="6">PDF</shortName>
        <ecNumber evidence="6">3.5.1.88</ecNumber>
    </recommendedName>
    <alternativeName>
        <fullName evidence="6">Polypeptide deformylase</fullName>
    </alternativeName>
</protein>
<comment type="catalytic activity">
    <reaction evidence="6">
        <text>N-terminal N-formyl-L-methionyl-[peptide] + H2O = N-terminal L-methionyl-[peptide] + formate</text>
        <dbReference type="Rhea" id="RHEA:24420"/>
        <dbReference type="Rhea" id="RHEA-COMP:10639"/>
        <dbReference type="Rhea" id="RHEA-COMP:10640"/>
        <dbReference type="ChEBI" id="CHEBI:15377"/>
        <dbReference type="ChEBI" id="CHEBI:15740"/>
        <dbReference type="ChEBI" id="CHEBI:49298"/>
        <dbReference type="ChEBI" id="CHEBI:64731"/>
        <dbReference type="EC" id="3.5.1.88"/>
    </reaction>
</comment>
<dbReference type="FunFam" id="3.90.45.10:FF:000002">
    <property type="entry name" value="Peptide deformylase"/>
    <property type="match status" value="1"/>
</dbReference>
<accession>A0A0R1VXW8</accession>
<dbReference type="STRING" id="1423735.FC15_GL001460"/>
<dbReference type="Proteomes" id="UP000051315">
    <property type="component" value="Unassembled WGS sequence"/>
</dbReference>
<dbReference type="AlphaFoldDB" id="A0A0R1VXW8"/>
<dbReference type="InterPro" id="IPR023635">
    <property type="entry name" value="Peptide_deformylase"/>
</dbReference>
<dbReference type="Gene3D" id="3.90.45.10">
    <property type="entry name" value="Peptide deformylase"/>
    <property type="match status" value="1"/>
</dbReference>
<dbReference type="GO" id="GO:0042586">
    <property type="term" value="F:peptide deformylase activity"/>
    <property type="evidence" value="ECO:0007669"/>
    <property type="project" value="UniProtKB-UniRule"/>
</dbReference>
<sequence>MSLKDLEDFSLILMNDIVRDGDPVLRQVAANVQFPLSDEDQQLAKDMMEYLENSQVPELSEKYGLRPGVGLAAPQVGVSEMMAAVLVPSNEENGKPLFKEVIINPVIISHSVQPVALSEGEGCLSVDKDIPGYVVRHDRITLRYTDVKGEQHKIRLRDYPAIVCQHEIDHLNGHLYYDLIDKEHPFTLKDANTVMVD</sequence>
<reference evidence="7 8" key="1">
    <citation type="journal article" date="2015" name="Genome Announc.">
        <title>Expanding the biotechnology potential of lactobacilli through comparative genomics of 213 strains and associated genera.</title>
        <authorList>
            <person name="Sun Z."/>
            <person name="Harris H.M."/>
            <person name="McCann A."/>
            <person name="Guo C."/>
            <person name="Argimon S."/>
            <person name="Zhang W."/>
            <person name="Yang X."/>
            <person name="Jeffery I.B."/>
            <person name="Cooney J.C."/>
            <person name="Kagawa T.F."/>
            <person name="Liu W."/>
            <person name="Song Y."/>
            <person name="Salvetti E."/>
            <person name="Wrobel A."/>
            <person name="Rasinkangas P."/>
            <person name="Parkhill J."/>
            <person name="Rea M.C."/>
            <person name="O'Sullivan O."/>
            <person name="Ritari J."/>
            <person name="Douillard F.P."/>
            <person name="Paul Ross R."/>
            <person name="Yang R."/>
            <person name="Briner A.E."/>
            <person name="Felis G.E."/>
            <person name="de Vos W.M."/>
            <person name="Barrangou R."/>
            <person name="Klaenhammer T.R."/>
            <person name="Caufield P.W."/>
            <person name="Cui Y."/>
            <person name="Zhang H."/>
            <person name="O'Toole P.W."/>
        </authorList>
    </citation>
    <scope>NUCLEOTIDE SEQUENCE [LARGE SCALE GENOMIC DNA]</scope>
    <source>
        <strain evidence="7 8">DSM 17758</strain>
    </source>
</reference>
<dbReference type="SUPFAM" id="SSF56420">
    <property type="entry name" value="Peptide deformylase"/>
    <property type="match status" value="1"/>
</dbReference>
<feature type="binding site" evidence="6">
    <location>
        <position position="123"/>
    </location>
    <ligand>
        <name>Fe cation</name>
        <dbReference type="ChEBI" id="CHEBI:24875"/>
    </ligand>
</feature>
<evidence type="ECO:0000256" key="2">
    <source>
        <dbReference type="ARBA" id="ARBA00022723"/>
    </source>
</evidence>
<dbReference type="EMBL" id="AZFX01000040">
    <property type="protein sequence ID" value="KRM10229.1"/>
    <property type="molecule type" value="Genomic_DNA"/>
</dbReference>
<feature type="active site" evidence="6">
    <location>
        <position position="167"/>
    </location>
</feature>